<dbReference type="InterPro" id="IPR001466">
    <property type="entry name" value="Beta-lactam-related"/>
</dbReference>
<proteinExistence type="predicted"/>
<dbReference type="EMBL" id="VRMG01000003">
    <property type="protein sequence ID" value="TXN32313.1"/>
    <property type="molecule type" value="Genomic_DNA"/>
</dbReference>
<dbReference type="SUPFAM" id="SSF56601">
    <property type="entry name" value="beta-lactamase/transpeptidase-like"/>
    <property type="match status" value="1"/>
</dbReference>
<keyword evidence="2" id="KW-0812">Transmembrane</keyword>
<feature type="transmembrane region" description="Helical" evidence="2">
    <location>
        <begin position="101"/>
        <end position="118"/>
    </location>
</feature>
<comment type="caution">
    <text evidence="4">The sequence shown here is derived from an EMBL/GenBank/DDBJ whole genome shotgun (WGS) entry which is preliminary data.</text>
</comment>
<evidence type="ECO:0000313" key="4">
    <source>
        <dbReference type="EMBL" id="TXN32313.1"/>
    </source>
</evidence>
<dbReference type="InterPro" id="IPR050789">
    <property type="entry name" value="Diverse_Enzym_Activities"/>
</dbReference>
<organism evidence="4 5">
    <name type="scientific">Lacisediminihabitans profunda</name>
    <dbReference type="NCBI Taxonomy" id="2594790"/>
    <lineage>
        <taxon>Bacteria</taxon>
        <taxon>Bacillati</taxon>
        <taxon>Actinomycetota</taxon>
        <taxon>Actinomycetes</taxon>
        <taxon>Micrococcales</taxon>
        <taxon>Microbacteriaceae</taxon>
        <taxon>Lacisediminihabitans</taxon>
    </lineage>
</organism>
<dbReference type="Proteomes" id="UP000321379">
    <property type="component" value="Unassembled WGS sequence"/>
</dbReference>
<accession>A0A5C8UWA4</accession>
<dbReference type="AlphaFoldDB" id="A0A5C8UWA4"/>
<dbReference type="PANTHER" id="PTHR43283">
    <property type="entry name" value="BETA-LACTAMASE-RELATED"/>
    <property type="match status" value="1"/>
</dbReference>
<feature type="domain" description="Beta-lactamase-related" evidence="3">
    <location>
        <begin position="177"/>
        <end position="460"/>
    </location>
</feature>
<dbReference type="Gene3D" id="3.40.710.10">
    <property type="entry name" value="DD-peptidase/beta-lactamase superfamily"/>
    <property type="match status" value="1"/>
</dbReference>
<feature type="transmembrane region" description="Helical" evidence="2">
    <location>
        <begin position="125"/>
        <end position="144"/>
    </location>
</feature>
<protein>
    <submittedName>
        <fullName evidence="4">Beta-lactamase family protein</fullName>
    </submittedName>
</protein>
<feature type="region of interest" description="Disordered" evidence="1">
    <location>
        <begin position="1"/>
        <end position="47"/>
    </location>
</feature>
<keyword evidence="2" id="KW-1133">Transmembrane helix</keyword>
<keyword evidence="5" id="KW-1185">Reference proteome</keyword>
<name>A0A5C8UWA4_9MICO</name>
<gene>
    <name evidence="4" type="ORF">FVP33_01425</name>
</gene>
<evidence type="ECO:0000256" key="2">
    <source>
        <dbReference type="SAM" id="Phobius"/>
    </source>
</evidence>
<dbReference type="InterPro" id="IPR012338">
    <property type="entry name" value="Beta-lactam/transpept-like"/>
</dbReference>
<dbReference type="Pfam" id="PF00144">
    <property type="entry name" value="Beta-lactamase"/>
    <property type="match status" value="1"/>
</dbReference>
<evidence type="ECO:0000256" key="1">
    <source>
        <dbReference type="SAM" id="MobiDB-lite"/>
    </source>
</evidence>
<evidence type="ECO:0000259" key="3">
    <source>
        <dbReference type="Pfam" id="PF00144"/>
    </source>
</evidence>
<reference evidence="4 5" key="1">
    <citation type="submission" date="2019-08" db="EMBL/GenBank/DDBJ databases">
        <title>Bacterial whole genome sequence for Glaciihabitans sp. CHu50b-6-2.</title>
        <authorList>
            <person name="Jin L."/>
        </authorList>
    </citation>
    <scope>NUCLEOTIDE SEQUENCE [LARGE SCALE GENOMIC DNA]</scope>
    <source>
        <strain evidence="4 5">CHu50b-6-2</strain>
    </source>
</reference>
<keyword evidence="2" id="KW-0472">Membrane</keyword>
<sequence length="471" mass="49231">MFRRSRHSPSSERSHSSDGCSGQPCAGQRSSSPPPCETSSARSRRKGIEMSTVNRRFTLRPTRQRGSRRWVRRAAAAFVLVVVPTGMLFQSLRSGHYADDSWVGILMAAVLIVLFVATRRLAPTLLVAALVVGLTVWAATPSALASPTGDSLVLARIDRARESGFLTRQHDIAVASVSLHDAAPVRFAGIGASDATPMEIGSLTKAMTGLVIADSVRRGEIRLDTPISTYLPHLAGVPAGTVTMQELVTHTSGYAAFGPTVLRRAAWSAPFGRNFLDGDLGELYGDARQGTLETRGTYSYSTLGAAIAGQAAAAAAGMTYPELMQARLFGPLGMTHTFIQGAHALVPGGWSTSGLAVQPWLLGAYAPGGGGVSTTRDLAILATALLDGSAPGMSALDPTTATTQTDTQVGIFWHTSTLTSGTDVTWHGGQTGGYTTYFGLDRTAGTAAIVLSDVANPSTDALGVALLTDTN</sequence>
<evidence type="ECO:0000313" key="5">
    <source>
        <dbReference type="Proteomes" id="UP000321379"/>
    </source>
</evidence>
<feature type="transmembrane region" description="Helical" evidence="2">
    <location>
        <begin position="70"/>
        <end position="89"/>
    </location>
</feature>